<accession>A6G6E6</accession>
<protein>
    <submittedName>
        <fullName evidence="1">Uncharacterized protein</fullName>
    </submittedName>
</protein>
<dbReference type="Proteomes" id="UP000005801">
    <property type="component" value="Unassembled WGS sequence"/>
</dbReference>
<dbReference type="InterPro" id="IPR029024">
    <property type="entry name" value="TerB-like"/>
</dbReference>
<dbReference type="SUPFAM" id="SSF158682">
    <property type="entry name" value="TerB-like"/>
    <property type="match status" value="2"/>
</dbReference>
<proteinExistence type="predicted"/>
<gene>
    <name evidence="1" type="ORF">PPSIR1_15095</name>
</gene>
<evidence type="ECO:0000313" key="2">
    <source>
        <dbReference type="Proteomes" id="UP000005801"/>
    </source>
</evidence>
<dbReference type="Gene3D" id="1.10.3680.10">
    <property type="entry name" value="TerB-like"/>
    <property type="match status" value="1"/>
</dbReference>
<dbReference type="RefSeq" id="WP_006972295.1">
    <property type="nucleotide sequence ID" value="NZ_ABCS01000029.1"/>
</dbReference>
<reference evidence="1 2" key="1">
    <citation type="submission" date="2007-06" db="EMBL/GenBank/DDBJ databases">
        <authorList>
            <person name="Shimkets L."/>
            <person name="Ferriera S."/>
            <person name="Johnson J."/>
            <person name="Kravitz S."/>
            <person name="Beeson K."/>
            <person name="Sutton G."/>
            <person name="Rogers Y.-H."/>
            <person name="Friedman R."/>
            <person name="Frazier M."/>
            <person name="Venter J.C."/>
        </authorList>
    </citation>
    <scope>NUCLEOTIDE SEQUENCE [LARGE SCALE GENOMIC DNA]</scope>
    <source>
        <strain evidence="1 2">SIR-1</strain>
    </source>
</reference>
<keyword evidence="2" id="KW-1185">Reference proteome</keyword>
<dbReference type="AlphaFoldDB" id="A6G6E6"/>
<name>A6G6E6_9BACT</name>
<comment type="caution">
    <text evidence="1">The sequence shown here is derived from an EMBL/GenBank/DDBJ whole genome shotgun (WGS) entry which is preliminary data.</text>
</comment>
<sequence length="241" mass="26731">MAVELSPEQEWTLVACGMVAHADDELEFGEWDQILRVVDANVDDEGVGPWIELLSDRPALERRFAELPPPMPFVAEEILERSWRIALADGAGSEVEAEVHDRVAERVGVKVEEAARLRATWTTEASERAELVVAFAAALANLDGRMDSAEAAQFDSLLERMPVSVARRLELSALLYNPPKLDELGLRLGKLSESLREGVLHELAPLVNATHQSEREQGVYLELARQAAIPEHRARKILEAT</sequence>
<evidence type="ECO:0000313" key="1">
    <source>
        <dbReference type="EMBL" id="EDM78575.1"/>
    </source>
</evidence>
<dbReference type="OrthoDB" id="5500048at2"/>
<dbReference type="EMBL" id="ABCS01000029">
    <property type="protein sequence ID" value="EDM78575.1"/>
    <property type="molecule type" value="Genomic_DNA"/>
</dbReference>
<organism evidence="1 2">
    <name type="scientific">Plesiocystis pacifica SIR-1</name>
    <dbReference type="NCBI Taxonomy" id="391625"/>
    <lineage>
        <taxon>Bacteria</taxon>
        <taxon>Pseudomonadati</taxon>
        <taxon>Myxococcota</taxon>
        <taxon>Polyangia</taxon>
        <taxon>Nannocystales</taxon>
        <taxon>Nannocystaceae</taxon>
        <taxon>Plesiocystis</taxon>
    </lineage>
</organism>